<protein>
    <submittedName>
        <fullName evidence="6">OmpA family protein</fullName>
    </submittedName>
</protein>
<sequence>MNRILYNFVLILIILASGCKALSNKDLKLAKQNEQMLNYALAKENYQSAWDRIESAEAARGLAFTNMKTRDFANAEPWFRKLEQLAALSGDDYFYFAKTLGANGKFEEGKQYLESFESEKYPEIPTFFVEQLYASLDKGKAMVNAETRSIIEPIKGVNTEYSEFGLSFFDDQIYFASDRIHSESTKINRFNTFEGNTYGWTGNGFVSIYGAKFHEEENKVNAIHLVDEFSYPFHIGPLMKSKDMVFYTKVPRPKESKKFSIKKIDITVFPGIYYKAVAADSAMREEMALPFNDHKTHMLLDPFWDQETRTLYFASDMSGGYGGTDLYKVHLGDDGEWGDAINLGDEINTPGDERSPFLDQLRDFYFASDGHVGLGGLDVFKLTNFESAGGSLENLGVPINSNRDDFSFIRLTEDHAYLSSDRTGGKGSDDLYRVLYNYEEFFSLTGKVLNRDDESPIANAVVTAISKETGLNTRYITEDDGSFKFKLPVLQAHNLDASASGFFTKHLEDVVLGTQEERLKKEEFVTVYLEKMEVNKTYKIENIFYDFDKWDIRPDAEVPLLELVKIMEENPTMVIELHSHTDSRGNKKYNQNLSEKRAQSAVDYIVSQGIDARRITAKGFGMDKLINHCGPGVTCTDEEHQLNRRTEFIITKL</sequence>
<dbReference type="Gene3D" id="2.60.40.1120">
    <property type="entry name" value="Carboxypeptidase-like, regulatory domain"/>
    <property type="match status" value="1"/>
</dbReference>
<keyword evidence="2 4" id="KW-0472">Membrane</keyword>
<evidence type="ECO:0000256" key="4">
    <source>
        <dbReference type="PROSITE-ProRule" id="PRU00473"/>
    </source>
</evidence>
<keyword evidence="7" id="KW-1185">Reference proteome</keyword>
<evidence type="ECO:0000313" key="7">
    <source>
        <dbReference type="Proteomes" id="UP001165489"/>
    </source>
</evidence>
<accession>A0ABS9V0S6</accession>
<dbReference type="InterPro" id="IPR006664">
    <property type="entry name" value="OMP_bac"/>
</dbReference>
<evidence type="ECO:0000313" key="6">
    <source>
        <dbReference type="EMBL" id="MCH7409815.1"/>
    </source>
</evidence>
<dbReference type="SUPFAM" id="SSF103088">
    <property type="entry name" value="OmpA-like"/>
    <property type="match status" value="1"/>
</dbReference>
<gene>
    <name evidence="6" type="ORF">MM239_10450</name>
</gene>
<dbReference type="Proteomes" id="UP001165489">
    <property type="component" value="Unassembled WGS sequence"/>
</dbReference>
<dbReference type="Gene3D" id="3.30.1330.60">
    <property type="entry name" value="OmpA-like domain"/>
    <property type="match status" value="1"/>
</dbReference>
<dbReference type="Pfam" id="PF00691">
    <property type="entry name" value="OmpA"/>
    <property type="match status" value="1"/>
</dbReference>
<dbReference type="Pfam" id="PF13620">
    <property type="entry name" value="CarboxypepD_reg"/>
    <property type="match status" value="1"/>
</dbReference>
<dbReference type="PROSITE" id="PS51123">
    <property type="entry name" value="OMPA_2"/>
    <property type="match status" value="1"/>
</dbReference>
<evidence type="ECO:0000256" key="3">
    <source>
        <dbReference type="ARBA" id="ARBA00023237"/>
    </source>
</evidence>
<organism evidence="6 7">
    <name type="scientific">Belliella filtrata</name>
    <dbReference type="NCBI Taxonomy" id="2923435"/>
    <lineage>
        <taxon>Bacteria</taxon>
        <taxon>Pseudomonadati</taxon>
        <taxon>Bacteroidota</taxon>
        <taxon>Cytophagia</taxon>
        <taxon>Cytophagales</taxon>
        <taxon>Cyclobacteriaceae</taxon>
        <taxon>Belliella</taxon>
    </lineage>
</organism>
<dbReference type="SUPFAM" id="SSF49464">
    <property type="entry name" value="Carboxypeptidase regulatory domain-like"/>
    <property type="match status" value="1"/>
</dbReference>
<keyword evidence="3" id="KW-0998">Cell outer membrane</keyword>
<dbReference type="RefSeq" id="WP_241348175.1">
    <property type="nucleotide sequence ID" value="NZ_JAKZGP010000023.1"/>
</dbReference>
<proteinExistence type="predicted"/>
<feature type="domain" description="OmpA-like" evidence="5">
    <location>
        <begin position="532"/>
        <end position="653"/>
    </location>
</feature>
<evidence type="ECO:0000256" key="2">
    <source>
        <dbReference type="ARBA" id="ARBA00023136"/>
    </source>
</evidence>
<dbReference type="EMBL" id="JAKZGP010000023">
    <property type="protein sequence ID" value="MCH7409815.1"/>
    <property type="molecule type" value="Genomic_DNA"/>
</dbReference>
<dbReference type="PRINTS" id="PR01021">
    <property type="entry name" value="OMPADOMAIN"/>
</dbReference>
<dbReference type="PANTHER" id="PTHR30329:SF21">
    <property type="entry name" value="LIPOPROTEIN YIAD-RELATED"/>
    <property type="match status" value="1"/>
</dbReference>
<dbReference type="CDD" id="cd07185">
    <property type="entry name" value="OmpA_C-like"/>
    <property type="match status" value="1"/>
</dbReference>
<name>A0ABS9V0S6_9BACT</name>
<dbReference type="InterPro" id="IPR050330">
    <property type="entry name" value="Bact_OuterMem_StrucFunc"/>
</dbReference>
<dbReference type="InterPro" id="IPR006665">
    <property type="entry name" value="OmpA-like"/>
</dbReference>
<dbReference type="InterPro" id="IPR008969">
    <property type="entry name" value="CarboxyPept-like_regulatory"/>
</dbReference>
<comment type="caution">
    <text evidence="6">The sequence shown here is derived from an EMBL/GenBank/DDBJ whole genome shotgun (WGS) entry which is preliminary data.</text>
</comment>
<comment type="subcellular location">
    <subcellularLocation>
        <location evidence="1">Cell outer membrane</location>
    </subcellularLocation>
</comment>
<evidence type="ECO:0000259" key="5">
    <source>
        <dbReference type="PROSITE" id="PS51123"/>
    </source>
</evidence>
<dbReference type="PROSITE" id="PS51257">
    <property type="entry name" value="PROKAR_LIPOPROTEIN"/>
    <property type="match status" value="1"/>
</dbReference>
<dbReference type="SUPFAM" id="SSF82171">
    <property type="entry name" value="DPP6 N-terminal domain-like"/>
    <property type="match status" value="1"/>
</dbReference>
<reference evidence="6" key="1">
    <citation type="submission" date="2022-03" db="EMBL/GenBank/DDBJ databases">
        <title>De novo assembled genomes of Belliella spp. (Cyclobacteriaceae) strains.</title>
        <authorList>
            <person name="Szabo A."/>
            <person name="Korponai K."/>
            <person name="Felfoldi T."/>
        </authorList>
    </citation>
    <scope>NUCLEOTIDE SEQUENCE</scope>
    <source>
        <strain evidence="6">DSM 111904</strain>
    </source>
</reference>
<evidence type="ECO:0000256" key="1">
    <source>
        <dbReference type="ARBA" id="ARBA00004442"/>
    </source>
</evidence>
<dbReference type="PANTHER" id="PTHR30329">
    <property type="entry name" value="STATOR ELEMENT OF FLAGELLAR MOTOR COMPLEX"/>
    <property type="match status" value="1"/>
</dbReference>
<dbReference type="InterPro" id="IPR036737">
    <property type="entry name" value="OmpA-like_sf"/>
</dbReference>